<dbReference type="Proteomes" id="UP000750197">
    <property type="component" value="Unassembled WGS sequence"/>
</dbReference>
<comment type="caution">
    <text evidence="1">The sequence shown here is derived from an EMBL/GenBank/DDBJ whole genome shotgun (WGS) entry which is preliminary data.</text>
</comment>
<protein>
    <submittedName>
        <fullName evidence="1">Uncharacterized protein</fullName>
    </submittedName>
</protein>
<proteinExistence type="predicted"/>
<evidence type="ECO:0000313" key="2">
    <source>
        <dbReference type="Proteomes" id="UP000750197"/>
    </source>
</evidence>
<gene>
    <name evidence="1" type="ORF">KIY12_05060</name>
</gene>
<sequence length="146" mass="17232">MTHDSIKVFQRLCFLEGEWTGKFNTSDPRTRYTDILRCSVDDGRIHCSSAIHLNGEELGRRNFEIWQEEGRVNGVWEIDGNRTPLYVCEYEEERDEFLFNLADSPTSLDYRTIRRIDMMNFITMEQIPKEGTSAVETLQVEYHRTL</sequence>
<name>A0A8J8CHN1_9ARCH</name>
<organism evidence="1 2">
    <name type="scientific">Candidatus Sysuiplasma superficiale</name>
    <dbReference type="NCBI Taxonomy" id="2823368"/>
    <lineage>
        <taxon>Archaea</taxon>
        <taxon>Methanobacteriati</taxon>
        <taxon>Thermoplasmatota</taxon>
        <taxon>Thermoplasmata</taxon>
        <taxon>Candidatus Sysuiplasmatales</taxon>
        <taxon>Candidatus Sysuiplasmataceae</taxon>
        <taxon>Candidatus Sysuiplasma</taxon>
    </lineage>
</organism>
<evidence type="ECO:0000313" key="1">
    <source>
        <dbReference type="EMBL" id="MBX8644078.1"/>
    </source>
</evidence>
<accession>A0A8J8CHN1</accession>
<dbReference type="AlphaFoldDB" id="A0A8J8CHN1"/>
<dbReference type="EMBL" id="JAHEAC010000036">
    <property type="protein sequence ID" value="MBX8644078.1"/>
    <property type="molecule type" value="Genomic_DNA"/>
</dbReference>
<reference evidence="1" key="1">
    <citation type="submission" date="2021-05" db="EMBL/GenBank/DDBJ databases">
        <title>Genomic insights into ecological role and evolution of a novel Thermoplasmata order Candidatus Sysuiplasmatales.</title>
        <authorList>
            <person name="Yuan Y."/>
        </authorList>
    </citation>
    <scope>NUCLEOTIDE SEQUENCE</scope>
    <source>
        <strain evidence="1">TUT19-bin139</strain>
    </source>
</reference>